<dbReference type="InterPro" id="IPR016040">
    <property type="entry name" value="NAD(P)-bd_dom"/>
</dbReference>
<sequence>MKKTATLLGATGLIGSEILKQLLKDVYFDEIKIIVRNPYKCDHPKVNVEVIDFENQVQFENAMHGSTSIFCAIGTTQKKVKGDKKAYRRVDFDIPVNAAKWAKKSGANQFIVVSSVGADQSKNNFYLKLKGEVENALQDTFLKDVKDNQLSIFRPSLLLGKRSETRIAEDIGQFFSKVFKFLIPGKTKPIEAETVAKAMIASAKTNQPGVRVYHYRDMIQLIQEEK</sequence>
<feature type="domain" description="NAD(P)-binding" evidence="1">
    <location>
        <begin position="9"/>
        <end position="158"/>
    </location>
</feature>
<proteinExistence type="predicted"/>
<evidence type="ECO:0000313" key="2">
    <source>
        <dbReference type="EMBL" id="PKR80204.1"/>
    </source>
</evidence>
<dbReference type="AlphaFoldDB" id="A0A2I0R0V1"/>
<evidence type="ECO:0000259" key="1">
    <source>
        <dbReference type="Pfam" id="PF13460"/>
    </source>
</evidence>
<dbReference type="SUPFAM" id="SSF51735">
    <property type="entry name" value="NAD(P)-binding Rossmann-fold domains"/>
    <property type="match status" value="1"/>
</dbReference>
<keyword evidence="3" id="KW-1185">Reference proteome</keyword>
<dbReference type="Gene3D" id="3.40.50.720">
    <property type="entry name" value="NAD(P)-binding Rossmann-like Domain"/>
    <property type="match status" value="1"/>
</dbReference>
<dbReference type="OrthoDB" id="9798632at2"/>
<dbReference type="RefSeq" id="WP_101335106.1">
    <property type="nucleotide sequence ID" value="NZ_PJNI01000012.1"/>
</dbReference>
<dbReference type="InterPro" id="IPR036291">
    <property type="entry name" value="NAD(P)-bd_dom_sf"/>
</dbReference>
<accession>A0A2I0R0V1</accession>
<gene>
    <name evidence="2" type="ORF">CW751_11110</name>
</gene>
<dbReference type="Pfam" id="PF13460">
    <property type="entry name" value="NAD_binding_10"/>
    <property type="match status" value="1"/>
</dbReference>
<dbReference type="EMBL" id="PJNI01000012">
    <property type="protein sequence ID" value="PKR80204.1"/>
    <property type="molecule type" value="Genomic_DNA"/>
</dbReference>
<comment type="caution">
    <text evidence="2">The sequence shown here is derived from an EMBL/GenBank/DDBJ whole genome shotgun (WGS) entry which is preliminary data.</text>
</comment>
<organism evidence="2 3">
    <name type="scientific">Brumimicrobium salinarum</name>
    <dbReference type="NCBI Taxonomy" id="2058658"/>
    <lineage>
        <taxon>Bacteria</taxon>
        <taxon>Pseudomonadati</taxon>
        <taxon>Bacteroidota</taxon>
        <taxon>Flavobacteriia</taxon>
        <taxon>Flavobacteriales</taxon>
        <taxon>Crocinitomicaceae</taxon>
        <taxon>Brumimicrobium</taxon>
    </lineage>
</organism>
<protein>
    <submittedName>
        <fullName evidence="2">Segregation protein B</fullName>
    </submittedName>
</protein>
<dbReference type="Proteomes" id="UP000236654">
    <property type="component" value="Unassembled WGS sequence"/>
</dbReference>
<dbReference type="PANTHER" id="PTHR14097">
    <property type="entry name" value="OXIDOREDUCTASE HTATIP2"/>
    <property type="match status" value="1"/>
</dbReference>
<evidence type="ECO:0000313" key="3">
    <source>
        <dbReference type="Proteomes" id="UP000236654"/>
    </source>
</evidence>
<name>A0A2I0R0V1_9FLAO</name>
<reference evidence="2 3" key="1">
    <citation type="submission" date="2017-12" db="EMBL/GenBank/DDBJ databases">
        <title>The draft genome sequence of Brumimicrobium saltpan LHR20.</title>
        <authorList>
            <person name="Do Z.-J."/>
            <person name="Luo H.-R."/>
        </authorList>
    </citation>
    <scope>NUCLEOTIDE SEQUENCE [LARGE SCALE GENOMIC DNA]</scope>
    <source>
        <strain evidence="2 3">LHR20</strain>
    </source>
</reference>
<dbReference type="PANTHER" id="PTHR14097:SF7">
    <property type="entry name" value="OXIDOREDUCTASE HTATIP2"/>
    <property type="match status" value="1"/>
</dbReference>